<proteinExistence type="predicted"/>
<protein>
    <submittedName>
        <fullName evidence="2">YgiT-type zinc finger domain-containing protein</fullName>
    </submittedName>
</protein>
<evidence type="ECO:0000313" key="2">
    <source>
        <dbReference type="EMBL" id="TCS60520.1"/>
    </source>
</evidence>
<reference evidence="2 3" key="2">
    <citation type="submission" date="2019-03" db="EMBL/GenBank/DDBJ databases">
        <title>Genomic Encyclopedia of Type Strains, Phase IV (KMG-IV): sequencing the most valuable type-strain genomes for metagenomic binning, comparative biology and taxonomic classification.</title>
        <authorList>
            <person name="Goeker M."/>
        </authorList>
    </citation>
    <scope>NUCLEOTIDE SEQUENCE [LARGE SCALE GENOMIC DNA]</scope>
    <source>
        <strain evidence="2 3">DSM 103426</strain>
    </source>
</reference>
<evidence type="ECO:0000313" key="4">
    <source>
        <dbReference type="Proteomes" id="UP000702954"/>
    </source>
</evidence>
<name>A0A4R3J7R1_9FIRM</name>
<dbReference type="CDD" id="cd12870">
    <property type="entry name" value="MqsA"/>
    <property type="match status" value="1"/>
</dbReference>
<gene>
    <name evidence="2" type="ORF">EDD74_14215</name>
    <name evidence="1" type="ORF">FAEUMB_09650</name>
</gene>
<evidence type="ECO:0000313" key="3">
    <source>
        <dbReference type="Proteomes" id="UP000294613"/>
    </source>
</evidence>
<sequence>MCMYCKNSTTVNSTTTHVVNYKNCIIVIKNVPCLECDQCGEKYYTDEVAERLELIVDMAKKLMQEIAVIDYPQVA</sequence>
<dbReference type="Proteomes" id="UP000702954">
    <property type="component" value="Unassembled WGS sequence"/>
</dbReference>
<dbReference type="EMBL" id="SLZV01000042">
    <property type="protein sequence ID" value="TCS60520.1"/>
    <property type="molecule type" value="Genomic_DNA"/>
</dbReference>
<dbReference type="GeneID" id="88553935"/>
<accession>A0A4R3J7R1</accession>
<dbReference type="RefSeq" id="WP_059070111.1">
    <property type="nucleotide sequence ID" value="NZ_BHEO01000002.1"/>
</dbReference>
<organism evidence="2 3">
    <name type="scientific">Faecalimonas umbilicata</name>
    <dbReference type="NCBI Taxonomy" id="1912855"/>
    <lineage>
        <taxon>Bacteria</taxon>
        <taxon>Bacillati</taxon>
        <taxon>Bacillota</taxon>
        <taxon>Clostridia</taxon>
        <taxon>Lachnospirales</taxon>
        <taxon>Lachnospiraceae</taxon>
        <taxon>Faecalimonas</taxon>
    </lineage>
</organism>
<dbReference type="Proteomes" id="UP000294613">
    <property type="component" value="Unassembled WGS sequence"/>
</dbReference>
<dbReference type="Gene3D" id="3.10.20.860">
    <property type="match status" value="1"/>
</dbReference>
<evidence type="ECO:0000313" key="1">
    <source>
        <dbReference type="EMBL" id="GBU04424.1"/>
    </source>
</evidence>
<dbReference type="InterPro" id="IPR022453">
    <property type="entry name" value="Znf_MqsA-type"/>
</dbReference>
<comment type="caution">
    <text evidence="2">The sequence shown here is derived from an EMBL/GenBank/DDBJ whole genome shotgun (WGS) entry which is preliminary data.</text>
</comment>
<dbReference type="NCBIfam" id="TIGR03831">
    <property type="entry name" value="YgiT_finger"/>
    <property type="match status" value="1"/>
</dbReference>
<dbReference type="EMBL" id="BHEO01000002">
    <property type="protein sequence ID" value="GBU04424.1"/>
    <property type="molecule type" value="Genomic_DNA"/>
</dbReference>
<keyword evidence="4" id="KW-1185">Reference proteome</keyword>
<reference evidence="1 4" key="1">
    <citation type="journal article" date="2018" name="Int. J. Syst. Evol. Microbiol.">
        <title>Draft Genome Sequence of Faecalimonas umbilicata JCM 30896T, an Acetate-Producing Bacterium Isolated from Human Feces.</title>
        <authorList>
            <person name="Sakamoto M."/>
            <person name="Ikeyama N."/>
            <person name="Yuki M."/>
            <person name="Ohkuma M."/>
        </authorList>
    </citation>
    <scope>NUCLEOTIDE SEQUENCE [LARGE SCALE GENOMIC DNA]</scope>
    <source>
        <strain evidence="1 4">EGH7</strain>
    </source>
</reference>
<dbReference type="AlphaFoldDB" id="A0A4R3J7R1"/>